<feature type="transmembrane region" description="Helical" evidence="2">
    <location>
        <begin position="12"/>
        <end position="36"/>
    </location>
</feature>
<evidence type="ECO:0000256" key="1">
    <source>
        <dbReference type="SAM" id="MobiDB-lite"/>
    </source>
</evidence>
<reference evidence="3 4" key="1">
    <citation type="journal article" date="2017" name="Biochemistry">
        <title>Identification of the Biosynthetic Pathway for the Antibiotic Bicyclomycin.</title>
        <authorList>
            <person name="Patteson J."/>
            <person name="Cai W."/>
            <person name="Johnson R.A."/>
            <person name="Santa Maria K."/>
            <person name="Li B."/>
        </authorList>
    </citation>
    <scope>NUCLEOTIDE SEQUENCE [LARGE SCALE GENOMIC DNA]</scope>
    <source>
        <strain evidence="3 4">ATCC 21532</strain>
    </source>
</reference>
<protein>
    <recommendedName>
        <fullName evidence="5">Secreted protein</fullName>
    </recommendedName>
</protein>
<keyword evidence="2" id="KW-0812">Transmembrane</keyword>
<dbReference type="Proteomes" id="UP000222531">
    <property type="component" value="Unassembled WGS sequence"/>
</dbReference>
<feature type="compositionally biased region" description="Basic and acidic residues" evidence="1">
    <location>
        <begin position="74"/>
        <end position="94"/>
    </location>
</feature>
<dbReference type="InterPro" id="IPR045513">
    <property type="entry name" value="DUF6479"/>
</dbReference>
<proteinExistence type="predicted"/>
<name>A0A2G1XJ29_STRCJ</name>
<evidence type="ECO:0008006" key="5">
    <source>
        <dbReference type="Google" id="ProtNLM"/>
    </source>
</evidence>
<keyword evidence="2" id="KW-0472">Membrane</keyword>
<comment type="caution">
    <text evidence="3">The sequence shown here is derived from an EMBL/GenBank/DDBJ whole genome shotgun (WGS) entry which is preliminary data.</text>
</comment>
<dbReference type="OrthoDB" id="4208575at2"/>
<organism evidence="3 4">
    <name type="scientific">Streptomyces cinnamoneus</name>
    <name type="common">Streptoverticillium cinnamoneum</name>
    <dbReference type="NCBI Taxonomy" id="53446"/>
    <lineage>
        <taxon>Bacteria</taxon>
        <taxon>Bacillati</taxon>
        <taxon>Actinomycetota</taxon>
        <taxon>Actinomycetes</taxon>
        <taxon>Kitasatosporales</taxon>
        <taxon>Streptomycetaceae</taxon>
        <taxon>Streptomyces</taxon>
        <taxon>Streptomyces cinnamoneus group</taxon>
    </lineage>
</organism>
<dbReference type="EMBL" id="NHZO01000147">
    <property type="protein sequence ID" value="PHQ51252.1"/>
    <property type="molecule type" value="Genomic_DNA"/>
</dbReference>
<dbReference type="AlphaFoldDB" id="A0A2G1XJ29"/>
<gene>
    <name evidence="3" type="ORF">BLA24_16000</name>
</gene>
<accession>A0A2G1XJ29</accession>
<keyword evidence="4" id="KW-1185">Reference proteome</keyword>
<evidence type="ECO:0000256" key="2">
    <source>
        <dbReference type="SAM" id="Phobius"/>
    </source>
</evidence>
<sequence length="143" mass="15826">MRYEHTDLALPAWVGGVAPFIVGLFVVALLILAFVFGQRWRDKEPPPPSQPQRRQGAWQTREEHETGPTSPDHGPGHEDDNGRVDYVTEHREADPIQPEANGERVLPHEIRNPGSHPEEPSEERKKWEPGSSGSFGSGGAKGP</sequence>
<feature type="region of interest" description="Disordered" evidence="1">
    <location>
        <begin position="40"/>
        <end position="143"/>
    </location>
</feature>
<keyword evidence="2" id="KW-1133">Transmembrane helix</keyword>
<dbReference type="RefSeq" id="WP_099199621.1">
    <property type="nucleotide sequence ID" value="NZ_JBIRXA010000004.1"/>
</dbReference>
<feature type="compositionally biased region" description="Basic and acidic residues" evidence="1">
    <location>
        <begin position="101"/>
        <end position="128"/>
    </location>
</feature>
<evidence type="ECO:0000313" key="3">
    <source>
        <dbReference type="EMBL" id="PHQ51252.1"/>
    </source>
</evidence>
<feature type="compositionally biased region" description="Gly residues" evidence="1">
    <location>
        <begin position="133"/>
        <end position="143"/>
    </location>
</feature>
<dbReference type="Pfam" id="PF20087">
    <property type="entry name" value="DUF6479"/>
    <property type="match status" value="1"/>
</dbReference>
<evidence type="ECO:0000313" key="4">
    <source>
        <dbReference type="Proteomes" id="UP000222531"/>
    </source>
</evidence>